<dbReference type="SUPFAM" id="SSF46946">
    <property type="entry name" value="S13-like H2TH domain"/>
    <property type="match status" value="1"/>
</dbReference>
<evidence type="ECO:0000256" key="6">
    <source>
        <dbReference type="ARBA" id="ARBA00023204"/>
    </source>
</evidence>
<organism evidence="11 12">
    <name type="scientific">Flavobacterium chilense</name>
    <dbReference type="NCBI Taxonomy" id="946677"/>
    <lineage>
        <taxon>Bacteria</taxon>
        <taxon>Pseudomonadati</taxon>
        <taxon>Bacteroidota</taxon>
        <taxon>Flavobacteriia</taxon>
        <taxon>Flavobacteriales</taxon>
        <taxon>Flavobacteriaceae</taxon>
        <taxon>Flavobacterium</taxon>
    </lineage>
</organism>
<dbReference type="Gene3D" id="3.20.190.10">
    <property type="entry name" value="MutM-like, N-terminal"/>
    <property type="match status" value="1"/>
</dbReference>
<dbReference type="GO" id="GO:0016829">
    <property type="term" value="F:lyase activity"/>
    <property type="evidence" value="ECO:0007669"/>
    <property type="project" value="UniProtKB-KW"/>
</dbReference>
<dbReference type="SMART" id="SM00898">
    <property type="entry name" value="Fapy_DNA_glyco"/>
    <property type="match status" value="1"/>
</dbReference>
<dbReference type="Pfam" id="PF06831">
    <property type="entry name" value="H2TH"/>
    <property type="match status" value="1"/>
</dbReference>
<dbReference type="PROSITE" id="PS51068">
    <property type="entry name" value="FPG_CAT"/>
    <property type="match status" value="1"/>
</dbReference>
<name>A0A1M6ZCY9_9FLAO</name>
<feature type="domain" description="Formamidopyrimidine-DNA glycosylase catalytic" evidence="10">
    <location>
        <begin position="2"/>
        <end position="89"/>
    </location>
</feature>
<dbReference type="AlphaFoldDB" id="A0A1M6ZCY9"/>
<evidence type="ECO:0000256" key="2">
    <source>
        <dbReference type="ARBA" id="ARBA00009409"/>
    </source>
</evidence>
<dbReference type="InterPro" id="IPR015886">
    <property type="entry name" value="H2TH_FPG"/>
</dbReference>
<dbReference type="STRING" id="946677.SAMN05444484_101973"/>
<dbReference type="SMART" id="SM01232">
    <property type="entry name" value="H2TH"/>
    <property type="match status" value="1"/>
</dbReference>
<dbReference type="GO" id="GO:0003906">
    <property type="term" value="F:DNA-(apurinic or apyrimidinic site) endonuclease activity"/>
    <property type="evidence" value="ECO:0007669"/>
    <property type="project" value="InterPro"/>
</dbReference>
<proteinExistence type="inferred from homology"/>
<keyword evidence="3" id="KW-0227">DNA damage</keyword>
<dbReference type="InterPro" id="IPR035937">
    <property type="entry name" value="FPG_N"/>
</dbReference>
<dbReference type="EMBL" id="FRBT01000001">
    <property type="protein sequence ID" value="SHL28352.1"/>
    <property type="molecule type" value="Genomic_DNA"/>
</dbReference>
<dbReference type="GO" id="GO:0008270">
    <property type="term" value="F:zinc ion binding"/>
    <property type="evidence" value="ECO:0007669"/>
    <property type="project" value="InterPro"/>
</dbReference>
<keyword evidence="11" id="KW-0540">Nuclease</keyword>
<accession>A0A1M6ZCY9</accession>
<sequence length="243" mass="28562">MPEGPSILILKEEVQQFSGQKIISVSGNSSIDIQRMHHQVIKSFKTWGKHFLICFEDFTVKIHLLMFGTYRINERKETVPRLSLVFKNGELNFYTCSIKILEGDINNYYNWSEDVMNDSWDPEKAKQSLEAIPNEMICDALLEQNIFAGVGNIIKNEVLYRCRIHPESLTGKIPPEDLSWIISEASIYSFEFLYWKKKFELKKHWLAHNKKMCLRCNLPLIRKHTGKKNRRSFFCTNCQKLHI</sequence>
<dbReference type="RefSeq" id="WP_068841209.1">
    <property type="nucleotide sequence ID" value="NZ_FRBT01000001.1"/>
</dbReference>
<evidence type="ECO:0000313" key="11">
    <source>
        <dbReference type="EMBL" id="SHL28352.1"/>
    </source>
</evidence>
<dbReference type="GO" id="GO:0008534">
    <property type="term" value="F:oxidized purine nucleobase lesion DNA N-glycosylase activity"/>
    <property type="evidence" value="ECO:0007669"/>
    <property type="project" value="UniProtKB-EC"/>
</dbReference>
<evidence type="ECO:0000256" key="3">
    <source>
        <dbReference type="ARBA" id="ARBA00022763"/>
    </source>
</evidence>
<evidence type="ECO:0000313" key="12">
    <source>
        <dbReference type="Proteomes" id="UP000184028"/>
    </source>
</evidence>
<keyword evidence="8" id="KW-0511">Multifunctional enzyme</keyword>
<keyword evidence="5" id="KW-0238">DNA-binding</keyword>
<evidence type="ECO:0000256" key="7">
    <source>
        <dbReference type="ARBA" id="ARBA00023239"/>
    </source>
</evidence>
<evidence type="ECO:0000256" key="5">
    <source>
        <dbReference type="ARBA" id="ARBA00023125"/>
    </source>
</evidence>
<evidence type="ECO:0000256" key="4">
    <source>
        <dbReference type="ARBA" id="ARBA00022801"/>
    </source>
</evidence>
<keyword evidence="12" id="KW-1185">Reference proteome</keyword>
<keyword evidence="7" id="KW-0456">Lyase</keyword>
<dbReference type="CDD" id="cd08974">
    <property type="entry name" value="BaFpgNei_N_2"/>
    <property type="match status" value="1"/>
</dbReference>
<dbReference type="OrthoDB" id="9800855at2"/>
<keyword evidence="6" id="KW-0234">DNA repair</keyword>
<keyword evidence="4" id="KW-0378">Hydrolase</keyword>
<dbReference type="InterPro" id="IPR010979">
    <property type="entry name" value="Ribosomal_uS13-like_H2TH"/>
</dbReference>
<evidence type="ECO:0000256" key="1">
    <source>
        <dbReference type="ARBA" id="ARBA00001668"/>
    </source>
</evidence>
<dbReference type="InterPro" id="IPR012319">
    <property type="entry name" value="FPG_cat"/>
</dbReference>
<dbReference type="PANTHER" id="PTHR22993:SF9">
    <property type="entry name" value="FORMAMIDOPYRIMIDINE-DNA GLYCOSYLASE"/>
    <property type="match status" value="1"/>
</dbReference>
<gene>
    <name evidence="11" type="ORF">SAMN05444484_101973</name>
</gene>
<dbReference type="PANTHER" id="PTHR22993">
    <property type="entry name" value="FORMAMIDOPYRIMIDINE-DNA GLYCOSYLASE"/>
    <property type="match status" value="1"/>
</dbReference>
<dbReference type="Proteomes" id="UP000184028">
    <property type="component" value="Unassembled WGS sequence"/>
</dbReference>
<reference evidence="12" key="1">
    <citation type="submission" date="2016-11" db="EMBL/GenBank/DDBJ databases">
        <authorList>
            <person name="Varghese N."/>
            <person name="Submissions S."/>
        </authorList>
    </citation>
    <scope>NUCLEOTIDE SEQUENCE [LARGE SCALE GENOMIC DNA]</scope>
    <source>
        <strain evidence="12">DSM 24724</strain>
    </source>
</reference>
<evidence type="ECO:0000259" key="10">
    <source>
        <dbReference type="PROSITE" id="PS51068"/>
    </source>
</evidence>
<evidence type="ECO:0000256" key="8">
    <source>
        <dbReference type="ARBA" id="ARBA00023268"/>
    </source>
</evidence>
<keyword evidence="11" id="KW-0255">Endonuclease</keyword>
<comment type="catalytic activity">
    <reaction evidence="1">
        <text>Hydrolysis of DNA containing ring-opened 7-methylguanine residues, releasing 2,6-diamino-4-hydroxy-5-(N-methyl)formamidopyrimidine.</text>
        <dbReference type="EC" id="3.2.2.23"/>
    </reaction>
</comment>
<evidence type="ECO:0000256" key="9">
    <source>
        <dbReference type="ARBA" id="ARBA00023295"/>
    </source>
</evidence>
<comment type="similarity">
    <text evidence="2">Belongs to the FPG family.</text>
</comment>
<dbReference type="SUPFAM" id="SSF81624">
    <property type="entry name" value="N-terminal domain of MutM-like DNA repair proteins"/>
    <property type="match status" value="1"/>
</dbReference>
<dbReference type="GO" id="GO:0003684">
    <property type="term" value="F:damaged DNA binding"/>
    <property type="evidence" value="ECO:0007669"/>
    <property type="project" value="InterPro"/>
</dbReference>
<protein>
    <submittedName>
        <fullName evidence="11">Endonuclease-8</fullName>
    </submittedName>
</protein>
<dbReference type="Pfam" id="PF01149">
    <property type="entry name" value="Fapy_DNA_glyco"/>
    <property type="match status" value="1"/>
</dbReference>
<dbReference type="Gene3D" id="1.10.8.50">
    <property type="match status" value="1"/>
</dbReference>
<dbReference type="GO" id="GO:0006284">
    <property type="term" value="P:base-excision repair"/>
    <property type="evidence" value="ECO:0007669"/>
    <property type="project" value="InterPro"/>
</dbReference>
<keyword evidence="9" id="KW-0326">Glycosidase</keyword>